<feature type="binding site" evidence="3">
    <location>
        <position position="128"/>
    </location>
    <ligand>
        <name>a divalent metal cation</name>
        <dbReference type="ChEBI" id="CHEBI:60240"/>
        <label>2</label>
    </ligand>
</feature>
<feature type="binding site" evidence="3">
    <location>
        <position position="8"/>
    </location>
    <ligand>
        <name>a divalent metal cation</name>
        <dbReference type="ChEBI" id="CHEBI:60240"/>
        <label>1</label>
    </ligand>
</feature>
<dbReference type="OrthoDB" id="9810005at2"/>
<dbReference type="SUPFAM" id="SSF51556">
    <property type="entry name" value="Metallo-dependent hydrolases"/>
    <property type="match status" value="1"/>
</dbReference>
<dbReference type="NCBIfam" id="TIGR00010">
    <property type="entry name" value="YchF/TatD family DNA exonuclease"/>
    <property type="match status" value="1"/>
</dbReference>
<reference evidence="4 5" key="1">
    <citation type="submission" date="2016-11" db="EMBL/GenBank/DDBJ databases">
        <authorList>
            <person name="Jaros S."/>
            <person name="Januszkiewicz K."/>
            <person name="Wedrychowicz H."/>
        </authorList>
    </citation>
    <scope>NUCLEOTIDE SEQUENCE [LARGE SCALE GENOMIC DNA]</scope>
    <source>
        <strain evidence="4 5">DSM 15970</strain>
    </source>
</reference>
<dbReference type="GO" id="GO:0004536">
    <property type="term" value="F:DNA nuclease activity"/>
    <property type="evidence" value="ECO:0007669"/>
    <property type="project" value="InterPro"/>
</dbReference>
<protein>
    <submittedName>
        <fullName evidence="4">TatD DNase family protein</fullName>
    </submittedName>
</protein>
<dbReference type="InterPro" id="IPR001130">
    <property type="entry name" value="TatD-like"/>
</dbReference>
<dbReference type="PANTHER" id="PTHR46124:SF2">
    <property type="entry name" value="D-AMINOACYL-TRNA DEACYLASE"/>
    <property type="match status" value="1"/>
</dbReference>
<organism evidence="4 5">
    <name type="scientific">Parasporobacterium paucivorans DSM 15970</name>
    <dbReference type="NCBI Taxonomy" id="1122934"/>
    <lineage>
        <taxon>Bacteria</taxon>
        <taxon>Bacillati</taxon>
        <taxon>Bacillota</taxon>
        <taxon>Clostridia</taxon>
        <taxon>Lachnospirales</taxon>
        <taxon>Lachnospiraceae</taxon>
        <taxon>Parasporobacterium</taxon>
    </lineage>
</organism>
<dbReference type="STRING" id="1122934.SAMN02745691_00312"/>
<keyword evidence="2" id="KW-0378">Hydrolase</keyword>
<feature type="binding site" evidence="3">
    <location>
        <position position="92"/>
    </location>
    <ligand>
        <name>a divalent metal cation</name>
        <dbReference type="ChEBI" id="CHEBI:60240"/>
        <label>1</label>
    </ligand>
</feature>
<gene>
    <name evidence="4" type="ORF">SAMN02745691_00312</name>
</gene>
<sequence length="257" mass="29332">MIFDSHAHYDDEAFDGDRDELLSSMKENGIGYIVNIASSLDTIVSTIKLTEKFDFIYGTAGVHPSDISRLDEEKFRLVEDSLGEPKIIGVGETGLDYHYKDASAILQKKWFERHIELAKEKHLPLVVHSRDANKDTLDMMKALKAEEAGGVIHCFSYGVETAREYLNKGFYLGIGGVLTFKNARKLKEVVEYMPLEQILLETDCPYLSPEPNRGKRNSSLYLPFIIRETARIKKISEEEVIRVTCQNAMRMYNIKEQ</sequence>
<evidence type="ECO:0000313" key="4">
    <source>
        <dbReference type="EMBL" id="SHI46058.1"/>
    </source>
</evidence>
<dbReference type="InterPro" id="IPR015991">
    <property type="entry name" value="TatD/YcfH-like"/>
</dbReference>
<feature type="binding site" evidence="3">
    <location>
        <position position="153"/>
    </location>
    <ligand>
        <name>a divalent metal cation</name>
        <dbReference type="ChEBI" id="CHEBI:60240"/>
        <label>2</label>
    </ligand>
</feature>
<dbReference type="RefSeq" id="WP_073992603.1">
    <property type="nucleotide sequence ID" value="NZ_FQYT01000003.1"/>
</dbReference>
<keyword evidence="1 3" id="KW-0479">Metal-binding</keyword>
<dbReference type="AlphaFoldDB" id="A0A1M6BBV7"/>
<dbReference type="PANTHER" id="PTHR46124">
    <property type="entry name" value="D-AMINOACYL-TRNA DEACYLASE"/>
    <property type="match status" value="1"/>
</dbReference>
<dbReference type="GO" id="GO:0046872">
    <property type="term" value="F:metal ion binding"/>
    <property type="evidence" value="ECO:0007669"/>
    <property type="project" value="UniProtKB-KW"/>
</dbReference>
<dbReference type="InterPro" id="IPR032466">
    <property type="entry name" value="Metal_Hydrolase"/>
</dbReference>
<evidence type="ECO:0000256" key="3">
    <source>
        <dbReference type="PIRSR" id="PIRSR005902-1"/>
    </source>
</evidence>
<dbReference type="InterPro" id="IPR018228">
    <property type="entry name" value="DNase_TatD-rel_CS"/>
</dbReference>
<dbReference type="EMBL" id="FQYT01000003">
    <property type="protein sequence ID" value="SHI46058.1"/>
    <property type="molecule type" value="Genomic_DNA"/>
</dbReference>
<dbReference type="FunFam" id="3.20.20.140:FF:000005">
    <property type="entry name" value="TatD family hydrolase"/>
    <property type="match status" value="1"/>
</dbReference>
<dbReference type="CDD" id="cd01310">
    <property type="entry name" value="TatD_DNAse"/>
    <property type="match status" value="1"/>
</dbReference>
<keyword evidence="5" id="KW-1185">Reference proteome</keyword>
<feature type="binding site" evidence="3">
    <location>
        <position position="203"/>
    </location>
    <ligand>
        <name>a divalent metal cation</name>
        <dbReference type="ChEBI" id="CHEBI:60240"/>
        <label>1</label>
    </ligand>
</feature>
<dbReference type="PIRSF" id="PIRSF005902">
    <property type="entry name" value="DNase_TatD"/>
    <property type="match status" value="1"/>
</dbReference>
<accession>A0A1M6BBV7</accession>
<evidence type="ECO:0000313" key="5">
    <source>
        <dbReference type="Proteomes" id="UP000184342"/>
    </source>
</evidence>
<dbReference type="Pfam" id="PF01026">
    <property type="entry name" value="TatD_DNase"/>
    <property type="match status" value="1"/>
</dbReference>
<evidence type="ECO:0000256" key="2">
    <source>
        <dbReference type="ARBA" id="ARBA00022801"/>
    </source>
</evidence>
<dbReference type="PROSITE" id="PS01091">
    <property type="entry name" value="TATD_3"/>
    <property type="match status" value="1"/>
</dbReference>
<name>A0A1M6BBV7_9FIRM</name>
<dbReference type="Gene3D" id="3.20.20.140">
    <property type="entry name" value="Metal-dependent hydrolases"/>
    <property type="match status" value="1"/>
</dbReference>
<proteinExistence type="predicted"/>
<dbReference type="Proteomes" id="UP000184342">
    <property type="component" value="Unassembled WGS sequence"/>
</dbReference>
<evidence type="ECO:0000256" key="1">
    <source>
        <dbReference type="ARBA" id="ARBA00022723"/>
    </source>
</evidence>
<feature type="binding site" evidence="3">
    <location>
        <position position="6"/>
    </location>
    <ligand>
        <name>a divalent metal cation</name>
        <dbReference type="ChEBI" id="CHEBI:60240"/>
        <label>1</label>
    </ligand>
</feature>
<dbReference type="GO" id="GO:0016788">
    <property type="term" value="F:hydrolase activity, acting on ester bonds"/>
    <property type="evidence" value="ECO:0007669"/>
    <property type="project" value="InterPro"/>
</dbReference>